<gene>
    <name evidence="2" type="ORF">GCM10010994_48480</name>
</gene>
<reference evidence="2" key="1">
    <citation type="journal article" date="2014" name="Int. J. Syst. Evol. Microbiol.">
        <title>Complete genome sequence of Corynebacterium casei LMG S-19264T (=DSM 44701T), isolated from a smear-ripened cheese.</title>
        <authorList>
            <consortium name="US DOE Joint Genome Institute (JGI-PGF)"/>
            <person name="Walter F."/>
            <person name="Albersmeier A."/>
            <person name="Kalinowski J."/>
            <person name="Ruckert C."/>
        </authorList>
    </citation>
    <scope>NUCLEOTIDE SEQUENCE</scope>
    <source>
        <strain evidence="2">CGMCC 1.12919</strain>
    </source>
</reference>
<feature type="chain" id="PRO_5037692149" evidence="1">
    <location>
        <begin position="31"/>
        <end position="171"/>
    </location>
</feature>
<proteinExistence type="predicted"/>
<dbReference type="RefSeq" id="WP_188611753.1">
    <property type="nucleotide sequence ID" value="NZ_BMGG01000009.1"/>
</dbReference>
<dbReference type="EMBL" id="BMGG01000009">
    <property type="protein sequence ID" value="GGC84888.1"/>
    <property type="molecule type" value="Genomic_DNA"/>
</dbReference>
<protein>
    <submittedName>
        <fullName evidence="2">Uncharacterized protein</fullName>
    </submittedName>
</protein>
<evidence type="ECO:0000313" key="2">
    <source>
        <dbReference type="EMBL" id="GGC84888.1"/>
    </source>
</evidence>
<keyword evidence="1" id="KW-0732">Signal</keyword>
<name>A0A916XMP9_9HYPH</name>
<organism evidence="2 3">
    <name type="scientific">Chelatococcus reniformis</name>
    <dbReference type="NCBI Taxonomy" id="1494448"/>
    <lineage>
        <taxon>Bacteria</taxon>
        <taxon>Pseudomonadati</taxon>
        <taxon>Pseudomonadota</taxon>
        <taxon>Alphaproteobacteria</taxon>
        <taxon>Hyphomicrobiales</taxon>
        <taxon>Chelatococcaceae</taxon>
        <taxon>Chelatococcus</taxon>
    </lineage>
</organism>
<dbReference type="AlphaFoldDB" id="A0A916XMP9"/>
<sequence length="171" mass="19165">MAKAALGGVRLMRAILVSLALACFGDQARAAGPSHAPEPWDFPSDPTNSEINFRITNLRCPSNGSGIVNFYILSEDNEGRAKLFKLLIRDKMPYGVDIYIKNDGVWIKKILFTLIDSDKLPSEYRSMMNKAVFEYANVIFRKLCLGSTDDRRQVRRALGASIRAWKSAYKG</sequence>
<evidence type="ECO:0000256" key="1">
    <source>
        <dbReference type="SAM" id="SignalP"/>
    </source>
</evidence>
<evidence type="ECO:0000313" key="3">
    <source>
        <dbReference type="Proteomes" id="UP000637002"/>
    </source>
</evidence>
<dbReference type="Proteomes" id="UP000637002">
    <property type="component" value="Unassembled WGS sequence"/>
</dbReference>
<accession>A0A916XMP9</accession>
<feature type="signal peptide" evidence="1">
    <location>
        <begin position="1"/>
        <end position="30"/>
    </location>
</feature>
<comment type="caution">
    <text evidence="2">The sequence shown here is derived from an EMBL/GenBank/DDBJ whole genome shotgun (WGS) entry which is preliminary data.</text>
</comment>
<reference evidence="2" key="2">
    <citation type="submission" date="2020-09" db="EMBL/GenBank/DDBJ databases">
        <authorList>
            <person name="Sun Q."/>
            <person name="Zhou Y."/>
        </authorList>
    </citation>
    <scope>NUCLEOTIDE SEQUENCE</scope>
    <source>
        <strain evidence="2">CGMCC 1.12919</strain>
    </source>
</reference>
<keyword evidence="3" id="KW-1185">Reference proteome</keyword>